<sequence>MGLSISSSSPKYAGCAHHQPLLTTTHHQHWCTSSTSNADHYSKPSSLTTTGACDLPLTATINHRSQPLTTDHNHRFAKVQYSFAKLQAYNDNLVNKVNKAVTGLLHSCNQT</sequence>
<keyword evidence="2" id="KW-1185">Reference proteome</keyword>
<accession>A0A5N6PVP2</accession>
<gene>
    <name evidence="1" type="ORF">E3N88_04531</name>
</gene>
<evidence type="ECO:0000313" key="2">
    <source>
        <dbReference type="Proteomes" id="UP000326396"/>
    </source>
</evidence>
<reference evidence="1 2" key="1">
    <citation type="submission" date="2019-05" db="EMBL/GenBank/DDBJ databases">
        <title>Mikania micrantha, genome provides insights into the molecular mechanism of rapid growth.</title>
        <authorList>
            <person name="Liu B."/>
        </authorList>
    </citation>
    <scope>NUCLEOTIDE SEQUENCE [LARGE SCALE GENOMIC DNA]</scope>
    <source>
        <strain evidence="1">NLD-2019</strain>
        <tissue evidence="1">Leaf</tissue>
    </source>
</reference>
<dbReference type="Proteomes" id="UP000326396">
    <property type="component" value="Linkage Group LG10"/>
</dbReference>
<organism evidence="1 2">
    <name type="scientific">Mikania micrantha</name>
    <name type="common">bitter vine</name>
    <dbReference type="NCBI Taxonomy" id="192012"/>
    <lineage>
        <taxon>Eukaryota</taxon>
        <taxon>Viridiplantae</taxon>
        <taxon>Streptophyta</taxon>
        <taxon>Embryophyta</taxon>
        <taxon>Tracheophyta</taxon>
        <taxon>Spermatophyta</taxon>
        <taxon>Magnoliopsida</taxon>
        <taxon>eudicotyledons</taxon>
        <taxon>Gunneridae</taxon>
        <taxon>Pentapetalae</taxon>
        <taxon>asterids</taxon>
        <taxon>campanulids</taxon>
        <taxon>Asterales</taxon>
        <taxon>Asteraceae</taxon>
        <taxon>Asteroideae</taxon>
        <taxon>Heliantheae alliance</taxon>
        <taxon>Eupatorieae</taxon>
        <taxon>Mikania</taxon>
    </lineage>
</organism>
<proteinExistence type="predicted"/>
<dbReference type="AlphaFoldDB" id="A0A5N6PVP2"/>
<name>A0A5N6PVP2_9ASTR</name>
<evidence type="ECO:0000313" key="1">
    <source>
        <dbReference type="EMBL" id="KAD7117263.1"/>
    </source>
</evidence>
<dbReference type="EMBL" id="SZYD01000002">
    <property type="protein sequence ID" value="KAD7117263.1"/>
    <property type="molecule type" value="Genomic_DNA"/>
</dbReference>
<protein>
    <submittedName>
        <fullName evidence="1">Uncharacterized protein</fullName>
    </submittedName>
</protein>
<comment type="caution">
    <text evidence="1">The sequence shown here is derived from an EMBL/GenBank/DDBJ whole genome shotgun (WGS) entry which is preliminary data.</text>
</comment>